<comment type="similarity">
    <text evidence="3 10 13">Belongs to the IPP transferase family.</text>
</comment>
<organism evidence="14 15">
    <name type="scientific">Radiobacillus deserti</name>
    <dbReference type="NCBI Taxonomy" id="2594883"/>
    <lineage>
        <taxon>Bacteria</taxon>
        <taxon>Bacillati</taxon>
        <taxon>Bacillota</taxon>
        <taxon>Bacilli</taxon>
        <taxon>Bacillales</taxon>
        <taxon>Bacillaceae</taxon>
        <taxon>Radiobacillus</taxon>
    </lineage>
</organism>
<name>A0A516KFW8_9BACI</name>
<comment type="catalytic activity">
    <reaction evidence="9 10 11">
        <text>adenosine(37) in tRNA + dimethylallyl diphosphate = N(6)-dimethylallyladenosine(37) in tRNA + diphosphate</text>
        <dbReference type="Rhea" id="RHEA:26482"/>
        <dbReference type="Rhea" id="RHEA-COMP:10162"/>
        <dbReference type="Rhea" id="RHEA-COMP:10375"/>
        <dbReference type="ChEBI" id="CHEBI:33019"/>
        <dbReference type="ChEBI" id="CHEBI:57623"/>
        <dbReference type="ChEBI" id="CHEBI:74411"/>
        <dbReference type="ChEBI" id="CHEBI:74415"/>
        <dbReference type="EC" id="2.5.1.75"/>
    </reaction>
</comment>
<accession>A0A516KFW8</accession>
<evidence type="ECO:0000256" key="5">
    <source>
        <dbReference type="ARBA" id="ARBA00022694"/>
    </source>
</evidence>
<dbReference type="EMBL" id="CP041666">
    <property type="protein sequence ID" value="QDP40259.1"/>
    <property type="molecule type" value="Genomic_DNA"/>
</dbReference>
<evidence type="ECO:0000313" key="15">
    <source>
        <dbReference type="Proteomes" id="UP000315215"/>
    </source>
</evidence>
<comment type="function">
    <text evidence="2 10 12">Catalyzes the transfer of a dimethylallyl group onto the adenine at position 37 in tRNAs that read codons beginning with uridine, leading to the formation of N6-(dimethylallyl)adenosine (i(6)A).</text>
</comment>
<dbReference type="SUPFAM" id="SSF52540">
    <property type="entry name" value="P-loop containing nucleoside triphosphate hydrolases"/>
    <property type="match status" value="2"/>
</dbReference>
<evidence type="ECO:0000256" key="1">
    <source>
        <dbReference type="ARBA" id="ARBA00001946"/>
    </source>
</evidence>
<evidence type="ECO:0000256" key="7">
    <source>
        <dbReference type="ARBA" id="ARBA00022840"/>
    </source>
</evidence>
<dbReference type="PANTHER" id="PTHR11088">
    <property type="entry name" value="TRNA DIMETHYLALLYLTRANSFERASE"/>
    <property type="match status" value="1"/>
</dbReference>
<comment type="caution">
    <text evidence="10">Lacks conserved residue(s) required for the propagation of feature annotation.</text>
</comment>
<dbReference type="HAMAP" id="MF_00185">
    <property type="entry name" value="IPP_trans"/>
    <property type="match status" value="1"/>
</dbReference>
<keyword evidence="5 10" id="KW-0819">tRNA processing</keyword>
<proteinExistence type="inferred from homology"/>
<feature type="region of interest" description="Interaction with substrate tRNA" evidence="10">
    <location>
        <begin position="35"/>
        <end position="38"/>
    </location>
</feature>
<dbReference type="Pfam" id="PF01715">
    <property type="entry name" value="IPPT"/>
    <property type="match status" value="1"/>
</dbReference>
<evidence type="ECO:0000256" key="13">
    <source>
        <dbReference type="RuleBase" id="RU003785"/>
    </source>
</evidence>
<reference evidence="14 15" key="1">
    <citation type="submission" date="2019-07" db="EMBL/GenBank/DDBJ databases">
        <authorList>
            <person name="Li J."/>
        </authorList>
    </citation>
    <scope>NUCLEOTIDE SEQUENCE [LARGE SCALE GENOMIC DNA]</scope>
    <source>
        <strain evidence="14 15">TKL69</strain>
    </source>
</reference>
<feature type="binding site" evidence="10">
    <location>
        <begin position="10"/>
        <end position="17"/>
    </location>
    <ligand>
        <name>ATP</name>
        <dbReference type="ChEBI" id="CHEBI:30616"/>
    </ligand>
</feature>
<keyword evidence="15" id="KW-1185">Reference proteome</keyword>
<protein>
    <recommendedName>
        <fullName evidence="10">tRNA dimethylallyltransferase</fullName>
        <ecNumber evidence="10">2.5.1.75</ecNumber>
    </recommendedName>
    <alternativeName>
        <fullName evidence="10">Dimethylallyl diphosphate:tRNA dimethylallyltransferase</fullName>
        <shortName evidence="10">DMAPP:tRNA dimethylallyltransferase</shortName>
        <shortName evidence="10">DMATase</shortName>
    </alternativeName>
    <alternativeName>
        <fullName evidence="10">Isopentenyl-diphosphate:tRNA isopentenyltransferase</fullName>
        <shortName evidence="10">IPP transferase</shortName>
        <shortName evidence="10">IPPT</shortName>
        <shortName evidence="10">IPTase</shortName>
    </alternativeName>
</protein>
<evidence type="ECO:0000256" key="10">
    <source>
        <dbReference type="HAMAP-Rule" id="MF_00185"/>
    </source>
</evidence>
<dbReference type="PANTHER" id="PTHR11088:SF60">
    <property type="entry name" value="TRNA DIMETHYLALLYLTRANSFERASE"/>
    <property type="match status" value="1"/>
</dbReference>
<dbReference type="InterPro" id="IPR027417">
    <property type="entry name" value="P-loop_NTPase"/>
</dbReference>
<dbReference type="RefSeq" id="WP_143893661.1">
    <property type="nucleotide sequence ID" value="NZ_CP041666.1"/>
</dbReference>
<evidence type="ECO:0000256" key="9">
    <source>
        <dbReference type="ARBA" id="ARBA00049563"/>
    </source>
</evidence>
<feature type="site" description="Interaction with substrate tRNA" evidence="10">
    <location>
        <position position="101"/>
    </location>
</feature>
<evidence type="ECO:0000256" key="12">
    <source>
        <dbReference type="RuleBase" id="RU003784"/>
    </source>
</evidence>
<keyword evidence="4 10" id="KW-0808">Transferase</keyword>
<dbReference type="GO" id="GO:0006400">
    <property type="term" value="P:tRNA modification"/>
    <property type="evidence" value="ECO:0007669"/>
    <property type="project" value="TreeGrafter"/>
</dbReference>
<evidence type="ECO:0000256" key="3">
    <source>
        <dbReference type="ARBA" id="ARBA00005842"/>
    </source>
</evidence>
<dbReference type="Gene3D" id="3.40.50.300">
    <property type="entry name" value="P-loop containing nucleotide triphosphate hydrolases"/>
    <property type="match status" value="1"/>
</dbReference>
<dbReference type="GO" id="GO:0005524">
    <property type="term" value="F:ATP binding"/>
    <property type="evidence" value="ECO:0007669"/>
    <property type="project" value="UniProtKB-UniRule"/>
</dbReference>
<dbReference type="NCBIfam" id="TIGR00174">
    <property type="entry name" value="miaA"/>
    <property type="match status" value="1"/>
</dbReference>
<keyword evidence="7 10" id="KW-0067">ATP-binding</keyword>
<dbReference type="GO" id="GO:0052381">
    <property type="term" value="F:tRNA dimethylallyltransferase activity"/>
    <property type="evidence" value="ECO:0007669"/>
    <property type="project" value="UniProtKB-UniRule"/>
</dbReference>
<comment type="subunit">
    <text evidence="10">Monomer.</text>
</comment>
<comment type="cofactor">
    <cofactor evidence="1 10">
        <name>Mg(2+)</name>
        <dbReference type="ChEBI" id="CHEBI:18420"/>
    </cofactor>
</comment>
<dbReference type="EC" id="2.5.1.75" evidence="10"/>
<evidence type="ECO:0000313" key="14">
    <source>
        <dbReference type="EMBL" id="QDP40259.1"/>
    </source>
</evidence>
<dbReference type="FunFam" id="1.10.20.140:FF:000001">
    <property type="entry name" value="tRNA dimethylallyltransferase"/>
    <property type="match status" value="1"/>
</dbReference>
<sequence>MKQQVVVVVGPTAVGKTALSVEIAKAFNGEVISGDSMQIYKGMDIGTAKVTEAEQQGIPHYMIDIKEPAESFSVAEFQTLVEGYIEDISQRGKLPVIAGGTGLYIQAALYGYEFSETKRDDTYQKKIEKEIEQNGVDAVYERLKSVDPIQAHKIHPNNQRRLVRALEVYDRTGQTMTDNHEKQKAESQYEPILIGLEMERSRLYERINLRVDQMIEQGLMEEVEYFFNNGYEHSQSMKAIGYKEFIPYFKGDQSKEQAVELLKRNSRRYAKRQMTWFKNKMDVDWYSILPEKKDAVFQNILSNLAGKIRLK</sequence>
<evidence type="ECO:0000256" key="11">
    <source>
        <dbReference type="RuleBase" id="RU003783"/>
    </source>
</evidence>
<keyword evidence="6 10" id="KW-0547">Nucleotide-binding</keyword>
<gene>
    <name evidence="10 14" type="primary">miaA</name>
    <name evidence="14" type="ORF">FN924_08780</name>
</gene>
<dbReference type="Gene3D" id="1.10.20.140">
    <property type="match status" value="1"/>
</dbReference>
<evidence type="ECO:0000256" key="6">
    <source>
        <dbReference type="ARBA" id="ARBA00022741"/>
    </source>
</evidence>
<dbReference type="AlphaFoldDB" id="A0A516KFW8"/>
<dbReference type="Proteomes" id="UP000315215">
    <property type="component" value="Chromosome"/>
</dbReference>
<dbReference type="OrthoDB" id="9776390at2"/>
<dbReference type="InterPro" id="IPR018022">
    <property type="entry name" value="IPT"/>
</dbReference>
<dbReference type="KEGG" id="aqt:FN924_08780"/>
<feature type="binding site" evidence="10">
    <location>
        <begin position="12"/>
        <end position="17"/>
    </location>
    <ligand>
        <name>substrate</name>
    </ligand>
</feature>
<evidence type="ECO:0000256" key="4">
    <source>
        <dbReference type="ARBA" id="ARBA00022679"/>
    </source>
</evidence>
<dbReference type="InterPro" id="IPR039657">
    <property type="entry name" value="Dimethylallyltransferase"/>
</dbReference>
<evidence type="ECO:0000256" key="2">
    <source>
        <dbReference type="ARBA" id="ARBA00003213"/>
    </source>
</evidence>
<evidence type="ECO:0000256" key="8">
    <source>
        <dbReference type="ARBA" id="ARBA00022842"/>
    </source>
</evidence>
<keyword evidence="8 10" id="KW-0460">Magnesium</keyword>